<evidence type="ECO:0000256" key="1">
    <source>
        <dbReference type="SAM" id="MobiDB-lite"/>
    </source>
</evidence>
<feature type="region of interest" description="Disordered" evidence="1">
    <location>
        <begin position="72"/>
        <end position="131"/>
    </location>
</feature>
<gene>
    <name evidence="2" type="ORF">RIF29_20579</name>
</gene>
<dbReference type="EMBL" id="JAYWIO010000004">
    <property type="protein sequence ID" value="KAK7267898.1"/>
    <property type="molecule type" value="Genomic_DNA"/>
</dbReference>
<name>A0AAN9F5U3_CROPI</name>
<protein>
    <submittedName>
        <fullName evidence="2">Uncharacterized protein</fullName>
    </submittedName>
</protein>
<evidence type="ECO:0000313" key="2">
    <source>
        <dbReference type="EMBL" id="KAK7267898.1"/>
    </source>
</evidence>
<dbReference type="AlphaFoldDB" id="A0AAN9F5U3"/>
<accession>A0AAN9F5U3</accession>
<organism evidence="2 3">
    <name type="scientific">Crotalaria pallida</name>
    <name type="common">Smooth rattlebox</name>
    <name type="synonym">Crotalaria striata</name>
    <dbReference type="NCBI Taxonomy" id="3830"/>
    <lineage>
        <taxon>Eukaryota</taxon>
        <taxon>Viridiplantae</taxon>
        <taxon>Streptophyta</taxon>
        <taxon>Embryophyta</taxon>
        <taxon>Tracheophyta</taxon>
        <taxon>Spermatophyta</taxon>
        <taxon>Magnoliopsida</taxon>
        <taxon>eudicotyledons</taxon>
        <taxon>Gunneridae</taxon>
        <taxon>Pentapetalae</taxon>
        <taxon>rosids</taxon>
        <taxon>fabids</taxon>
        <taxon>Fabales</taxon>
        <taxon>Fabaceae</taxon>
        <taxon>Papilionoideae</taxon>
        <taxon>50 kb inversion clade</taxon>
        <taxon>genistoids sensu lato</taxon>
        <taxon>core genistoids</taxon>
        <taxon>Crotalarieae</taxon>
        <taxon>Crotalaria</taxon>
    </lineage>
</organism>
<comment type="caution">
    <text evidence="2">The sequence shown here is derived from an EMBL/GenBank/DDBJ whole genome shotgun (WGS) entry which is preliminary data.</text>
</comment>
<feature type="region of interest" description="Disordered" evidence="1">
    <location>
        <begin position="34"/>
        <end position="58"/>
    </location>
</feature>
<dbReference type="Proteomes" id="UP001372338">
    <property type="component" value="Unassembled WGS sequence"/>
</dbReference>
<feature type="compositionally biased region" description="Basic and acidic residues" evidence="1">
    <location>
        <begin position="110"/>
        <end position="122"/>
    </location>
</feature>
<reference evidence="2 3" key="1">
    <citation type="submission" date="2024-01" db="EMBL/GenBank/DDBJ databases">
        <title>The genomes of 5 underutilized Papilionoideae crops provide insights into root nodulation and disease resistanc.</title>
        <authorList>
            <person name="Yuan L."/>
        </authorList>
    </citation>
    <scope>NUCLEOTIDE SEQUENCE [LARGE SCALE GENOMIC DNA]</scope>
    <source>
        <strain evidence="2">ZHUSHIDOU_FW_LH</strain>
        <tissue evidence="2">Leaf</tissue>
    </source>
</reference>
<evidence type="ECO:0000313" key="3">
    <source>
        <dbReference type="Proteomes" id="UP001372338"/>
    </source>
</evidence>
<proteinExistence type="predicted"/>
<keyword evidence="3" id="KW-1185">Reference proteome</keyword>
<sequence length="131" mass="14462">MLGINGTTPNIVLSVPVIELAAVSKTMLINIEEKDTQREETTVPMQKLDNDGTPPNKELCDPVVEFSAVSTPLEENHNPDNRSCHDIDLNKAPQPNPRKTQMPATTIPVRSKETSCLVRDRNTSMIQASKN</sequence>
<feature type="compositionally biased region" description="Basic and acidic residues" evidence="1">
    <location>
        <begin position="74"/>
        <end position="89"/>
    </location>
</feature>